<keyword evidence="3" id="KW-0560">Oxidoreductase</keyword>
<dbReference type="Gene3D" id="3.20.20.100">
    <property type="entry name" value="NADP-dependent oxidoreductase domain"/>
    <property type="match status" value="1"/>
</dbReference>
<dbReference type="PROSITE" id="PS00062">
    <property type="entry name" value="ALDOKETO_REDUCTASE_2"/>
    <property type="match status" value="1"/>
</dbReference>
<dbReference type="Pfam" id="PF00248">
    <property type="entry name" value="Aldo_ket_red"/>
    <property type="match status" value="1"/>
</dbReference>
<gene>
    <name evidence="8" type="ORF">ADU59_00500</name>
</gene>
<dbReference type="EMBL" id="LGLV01000001">
    <property type="protein sequence ID" value="OBZ97532.1"/>
    <property type="molecule type" value="Genomic_DNA"/>
</dbReference>
<geneLocation type="plasmid" evidence="9">
    <name>pf5.1a</name>
</geneLocation>
<comment type="similarity">
    <text evidence="1">Belongs to the aldo/keto reductase family.</text>
</comment>
<protein>
    <submittedName>
        <fullName evidence="8">Aldo/keto reductase</fullName>
    </submittedName>
</protein>
<dbReference type="PROSITE" id="PS00798">
    <property type="entry name" value="ALDOKETO_REDUCTASE_1"/>
    <property type="match status" value="1"/>
</dbReference>
<name>A0A1C7P8D9_9HYPH</name>
<dbReference type="InterPro" id="IPR020471">
    <property type="entry name" value="AKR"/>
</dbReference>
<evidence type="ECO:0000259" key="7">
    <source>
        <dbReference type="Pfam" id="PF00248"/>
    </source>
</evidence>
<dbReference type="GO" id="GO:1990002">
    <property type="term" value="F:methylglyoxal reductase (NADPH) (acetol producing) activity"/>
    <property type="evidence" value="ECO:0007669"/>
    <property type="project" value="TreeGrafter"/>
</dbReference>
<dbReference type="AlphaFoldDB" id="A0A1C7P8D9"/>
<dbReference type="PIRSF" id="PIRSF000097">
    <property type="entry name" value="AKR"/>
    <property type="match status" value="1"/>
</dbReference>
<dbReference type="SUPFAM" id="SSF51430">
    <property type="entry name" value="NAD(P)-linked oxidoreductase"/>
    <property type="match status" value="1"/>
</dbReference>
<comment type="caution">
    <text evidence="8">The sequence shown here is derived from an EMBL/GenBank/DDBJ whole genome shotgun (WGS) entry which is preliminary data.</text>
</comment>
<keyword evidence="9" id="KW-1185">Reference proteome</keyword>
<feature type="binding site" evidence="5">
    <location>
        <position position="106"/>
    </location>
    <ligand>
        <name>substrate</name>
    </ligand>
</feature>
<evidence type="ECO:0000256" key="2">
    <source>
        <dbReference type="ARBA" id="ARBA00022857"/>
    </source>
</evidence>
<reference evidence="8 9" key="1">
    <citation type="journal article" date="2016" name="Syst. Appl. Microbiol.">
        <title>Pararhizobium polonicum sp. nov. isolated from tumors on stone fruit rootstocks.</title>
        <authorList>
            <person name="Pulawska J."/>
            <person name="Kuzmanovic N."/>
            <person name="Willems A."/>
            <person name="Pothier J.F."/>
        </authorList>
    </citation>
    <scope>NUCLEOTIDE SEQUENCE [LARGE SCALE GENOMIC DNA]</scope>
    <source>
        <strain evidence="8 9">F5.1</strain>
        <plasmid evidence="8">pF5.1a</plasmid>
    </source>
</reference>
<dbReference type="InterPro" id="IPR023210">
    <property type="entry name" value="NADP_OxRdtase_dom"/>
</dbReference>
<keyword evidence="8" id="KW-0614">Plasmid</keyword>
<evidence type="ECO:0000256" key="4">
    <source>
        <dbReference type="PIRSR" id="PIRSR000097-1"/>
    </source>
</evidence>
<dbReference type="PATRIC" id="fig|1612624.7.peg.105"/>
<evidence type="ECO:0000313" key="8">
    <source>
        <dbReference type="EMBL" id="OBZ97532.1"/>
    </source>
</evidence>
<evidence type="ECO:0000256" key="6">
    <source>
        <dbReference type="PIRSR" id="PIRSR000097-3"/>
    </source>
</evidence>
<evidence type="ECO:0000256" key="5">
    <source>
        <dbReference type="PIRSR" id="PIRSR000097-2"/>
    </source>
</evidence>
<evidence type="ECO:0000256" key="1">
    <source>
        <dbReference type="ARBA" id="ARBA00007905"/>
    </source>
</evidence>
<dbReference type="Proteomes" id="UP000093111">
    <property type="component" value="Plasmid pF5.1a"/>
</dbReference>
<organism evidence="8 9">
    <name type="scientific">Pararhizobium polonicum</name>
    <dbReference type="NCBI Taxonomy" id="1612624"/>
    <lineage>
        <taxon>Bacteria</taxon>
        <taxon>Pseudomonadati</taxon>
        <taxon>Pseudomonadota</taxon>
        <taxon>Alphaproteobacteria</taxon>
        <taxon>Hyphomicrobiales</taxon>
        <taxon>Rhizobiaceae</taxon>
        <taxon>Rhizobium/Agrobacterium group</taxon>
        <taxon>Pararhizobium</taxon>
    </lineage>
</organism>
<dbReference type="InterPro" id="IPR018170">
    <property type="entry name" value="Aldo/ket_reductase_CS"/>
</dbReference>
<dbReference type="PANTHER" id="PTHR43827:SF3">
    <property type="entry name" value="NADP-DEPENDENT OXIDOREDUCTASE DOMAIN-CONTAINING PROTEIN"/>
    <property type="match status" value="1"/>
</dbReference>
<evidence type="ECO:0000313" key="9">
    <source>
        <dbReference type="Proteomes" id="UP000093111"/>
    </source>
</evidence>
<proteinExistence type="inferred from homology"/>
<dbReference type="PANTHER" id="PTHR43827">
    <property type="entry name" value="2,5-DIKETO-D-GLUCONIC ACID REDUCTASE"/>
    <property type="match status" value="1"/>
</dbReference>
<dbReference type="PRINTS" id="PR00069">
    <property type="entry name" value="ALDKETRDTASE"/>
</dbReference>
<feature type="active site" description="Proton donor" evidence="4">
    <location>
        <position position="48"/>
    </location>
</feature>
<keyword evidence="2" id="KW-0521">NADP</keyword>
<sequence>MKVKPMQLVNGIPQLGYGTWARTGDEGVEAISQALEIGYRHLDTAQPYGTEESVGRAILQSGLPRSDVFVTTKVAEGNLSRSAFLPSVRKSLDTLQVGAVDLLLIHWPSANDAVPFDHYVEALGEAKSLGYTRLIGVSNFTKAMIDRAQEILGPGELATNQVEVHPFLQNKNLRNHCEAAGIAVTAYMPLAKGKVADDPVIAAVATRIGCEPAQVSLAFLLAEGLIVIPASGNRDRMKTNFLSTEIQLSPSDITQIRGCERGGRMIKPTATHWDA</sequence>
<dbReference type="GO" id="GO:0051596">
    <property type="term" value="P:methylglyoxal catabolic process"/>
    <property type="evidence" value="ECO:0007669"/>
    <property type="project" value="TreeGrafter"/>
</dbReference>
<feature type="domain" description="NADP-dependent oxidoreductase" evidence="7">
    <location>
        <begin position="14"/>
        <end position="260"/>
    </location>
</feature>
<dbReference type="InterPro" id="IPR036812">
    <property type="entry name" value="NAD(P)_OxRdtase_dom_sf"/>
</dbReference>
<evidence type="ECO:0000256" key="3">
    <source>
        <dbReference type="ARBA" id="ARBA00023002"/>
    </source>
</evidence>
<dbReference type="OrthoDB" id="9804790at2"/>
<accession>A0A1C7P8D9</accession>
<feature type="site" description="Lowers pKa of active site Tyr" evidence="6">
    <location>
        <position position="73"/>
    </location>
</feature>